<reference evidence="1" key="1">
    <citation type="submission" date="2022-01" db="EMBL/GenBank/DDBJ databases">
        <authorList>
            <person name="Wang Y."/>
        </authorList>
    </citation>
    <scope>NUCLEOTIDE SEQUENCE</scope>
    <source>
        <strain evidence="1">WB101</strain>
    </source>
</reference>
<dbReference type="PANTHER" id="PTHR33221">
    <property type="entry name" value="WINGED HELIX-TURN-HELIX TRANSCRIPTIONAL REGULATOR, RRF2 FAMILY"/>
    <property type="match status" value="1"/>
</dbReference>
<sequence length="142" mass="16140">MSLSYSCIYGLRASVLLAGRQEDGFVTIREISNELEISFHFLTKVLQRLTNSDILESYKGPNGGVKLAKDASNITIREIIDCLEENFTIPECALGLPIFQNHEACPFHEDWRELKGKIEKAVDTLTLHELAERDKKIFISNR</sequence>
<evidence type="ECO:0000313" key="1">
    <source>
        <dbReference type="EMBL" id="MCG2588549.1"/>
    </source>
</evidence>
<dbReference type="Proteomes" id="UP001165366">
    <property type="component" value="Unassembled WGS sequence"/>
</dbReference>
<dbReference type="EMBL" id="JAKLWS010000008">
    <property type="protein sequence ID" value="MCG2588549.1"/>
    <property type="molecule type" value="Genomic_DNA"/>
</dbReference>
<organism evidence="1 2">
    <name type="scientific">Rhodohalobacter sulfatireducens</name>
    <dbReference type="NCBI Taxonomy" id="2911366"/>
    <lineage>
        <taxon>Bacteria</taxon>
        <taxon>Pseudomonadati</taxon>
        <taxon>Balneolota</taxon>
        <taxon>Balneolia</taxon>
        <taxon>Balneolales</taxon>
        <taxon>Balneolaceae</taxon>
        <taxon>Rhodohalobacter</taxon>
    </lineage>
</organism>
<comment type="caution">
    <text evidence="1">The sequence shown here is derived from an EMBL/GenBank/DDBJ whole genome shotgun (WGS) entry which is preliminary data.</text>
</comment>
<accession>A0ABS9KCG7</accession>
<gene>
    <name evidence="1" type="ORF">L6773_08240</name>
</gene>
<reference evidence="1" key="2">
    <citation type="submission" date="2024-05" db="EMBL/GenBank/DDBJ databases">
        <title>Rhodohalobacter halophilus gen. nov., sp. nov., a moderately halophilic member of the family Balneolaceae.</title>
        <authorList>
            <person name="Xia J."/>
        </authorList>
    </citation>
    <scope>NUCLEOTIDE SEQUENCE</scope>
    <source>
        <strain evidence="1">WB101</strain>
    </source>
</reference>
<dbReference type="Pfam" id="PF02082">
    <property type="entry name" value="Rrf2"/>
    <property type="match status" value="1"/>
</dbReference>
<dbReference type="RefSeq" id="WP_237853389.1">
    <property type="nucleotide sequence ID" value="NZ_JAKLWS010000008.1"/>
</dbReference>
<dbReference type="SUPFAM" id="SSF46785">
    <property type="entry name" value="Winged helix' DNA-binding domain"/>
    <property type="match status" value="1"/>
</dbReference>
<dbReference type="Gene3D" id="1.10.10.10">
    <property type="entry name" value="Winged helix-like DNA-binding domain superfamily/Winged helix DNA-binding domain"/>
    <property type="match status" value="1"/>
</dbReference>
<dbReference type="PROSITE" id="PS51197">
    <property type="entry name" value="HTH_RRF2_2"/>
    <property type="match status" value="1"/>
</dbReference>
<keyword evidence="2" id="KW-1185">Reference proteome</keyword>
<dbReference type="InterPro" id="IPR036390">
    <property type="entry name" value="WH_DNA-bd_sf"/>
</dbReference>
<dbReference type="NCBIfam" id="TIGR00738">
    <property type="entry name" value="rrf2_super"/>
    <property type="match status" value="1"/>
</dbReference>
<proteinExistence type="predicted"/>
<dbReference type="InterPro" id="IPR036388">
    <property type="entry name" value="WH-like_DNA-bd_sf"/>
</dbReference>
<dbReference type="PANTHER" id="PTHR33221:SF15">
    <property type="entry name" value="HTH-TYPE TRANSCRIPTIONAL REGULATOR YWGB-RELATED"/>
    <property type="match status" value="1"/>
</dbReference>
<protein>
    <submittedName>
        <fullName evidence="1">Rrf2 family transcriptional regulator</fullName>
    </submittedName>
</protein>
<dbReference type="InterPro" id="IPR000944">
    <property type="entry name" value="Tscrpt_reg_Rrf2"/>
</dbReference>
<evidence type="ECO:0000313" key="2">
    <source>
        <dbReference type="Proteomes" id="UP001165366"/>
    </source>
</evidence>
<name>A0ABS9KCG7_9BACT</name>